<name>A0ABX8SM48_9ACTN</name>
<dbReference type="CDD" id="cd11642">
    <property type="entry name" value="SUMT"/>
    <property type="match status" value="1"/>
</dbReference>
<proteinExistence type="predicted"/>
<keyword evidence="3" id="KW-0808">Transferase</keyword>
<dbReference type="InterPro" id="IPR050161">
    <property type="entry name" value="Siro_Cobalamin_biosynth"/>
</dbReference>
<keyword evidence="1" id="KW-0627">Porphyrin biosynthesis</keyword>
<evidence type="ECO:0000313" key="4">
    <source>
        <dbReference type="Proteomes" id="UP000824504"/>
    </source>
</evidence>
<reference evidence="3 4" key="1">
    <citation type="submission" date="2021-07" db="EMBL/GenBank/DDBJ databases">
        <title>complete genome sequencing of Tessaracoccus sp.J1M15.</title>
        <authorList>
            <person name="Bae J.-W."/>
            <person name="Kim D.-y."/>
        </authorList>
    </citation>
    <scope>NUCLEOTIDE SEQUENCE [LARGE SCALE GENOMIC DNA]</scope>
    <source>
        <strain evidence="3 4">J1M15</strain>
    </source>
</reference>
<dbReference type="Proteomes" id="UP000824504">
    <property type="component" value="Chromosome"/>
</dbReference>
<evidence type="ECO:0000313" key="3">
    <source>
        <dbReference type="EMBL" id="QXT63979.1"/>
    </source>
</evidence>
<organism evidence="3 4">
    <name type="scientific">Tessaracoccus palaemonis</name>
    <dbReference type="NCBI Taxonomy" id="2829499"/>
    <lineage>
        <taxon>Bacteria</taxon>
        <taxon>Bacillati</taxon>
        <taxon>Actinomycetota</taxon>
        <taxon>Actinomycetes</taxon>
        <taxon>Propionibacteriales</taxon>
        <taxon>Propionibacteriaceae</taxon>
        <taxon>Tessaracoccus</taxon>
    </lineage>
</organism>
<dbReference type="GO" id="GO:0004851">
    <property type="term" value="F:uroporphyrin-III C-methyltransferase activity"/>
    <property type="evidence" value="ECO:0007669"/>
    <property type="project" value="UniProtKB-EC"/>
</dbReference>
<dbReference type="InterPro" id="IPR000878">
    <property type="entry name" value="4pyrrol_Mease"/>
</dbReference>
<dbReference type="NCBIfam" id="NF004790">
    <property type="entry name" value="PRK06136.1"/>
    <property type="match status" value="1"/>
</dbReference>
<dbReference type="PANTHER" id="PTHR45790">
    <property type="entry name" value="SIROHEME SYNTHASE-RELATED"/>
    <property type="match status" value="1"/>
</dbReference>
<evidence type="ECO:0000256" key="1">
    <source>
        <dbReference type="ARBA" id="ARBA00023244"/>
    </source>
</evidence>
<dbReference type="GO" id="GO:0032259">
    <property type="term" value="P:methylation"/>
    <property type="evidence" value="ECO:0007669"/>
    <property type="project" value="UniProtKB-KW"/>
</dbReference>
<gene>
    <name evidence="3" type="primary">cobA</name>
    <name evidence="3" type="ORF">KDB89_05870</name>
</gene>
<keyword evidence="3" id="KW-0489">Methyltransferase</keyword>
<feature type="domain" description="Tetrapyrrole methylase" evidence="2">
    <location>
        <begin position="10"/>
        <end position="221"/>
    </location>
</feature>
<dbReference type="PANTHER" id="PTHR45790:SF3">
    <property type="entry name" value="S-ADENOSYL-L-METHIONINE-DEPENDENT UROPORPHYRINOGEN III METHYLTRANSFERASE, CHLOROPLASTIC"/>
    <property type="match status" value="1"/>
</dbReference>
<accession>A0ABX8SM48</accession>
<evidence type="ECO:0000259" key="2">
    <source>
        <dbReference type="Pfam" id="PF00590"/>
    </source>
</evidence>
<dbReference type="InterPro" id="IPR006366">
    <property type="entry name" value="CobA/CysG_C"/>
</dbReference>
<protein>
    <submittedName>
        <fullName evidence="3">Uroporphyrinogen-III C-methyltransferase</fullName>
        <ecNumber evidence="3">2.1.1.107</ecNumber>
    </submittedName>
</protein>
<dbReference type="EC" id="2.1.1.107" evidence="3"/>
<dbReference type="RefSeq" id="WP_219083905.1">
    <property type="nucleotide sequence ID" value="NZ_CP079216.1"/>
</dbReference>
<dbReference type="EMBL" id="CP079216">
    <property type="protein sequence ID" value="QXT63979.1"/>
    <property type="molecule type" value="Genomic_DNA"/>
</dbReference>
<dbReference type="NCBIfam" id="TIGR01469">
    <property type="entry name" value="cobA_cysG_Cterm"/>
    <property type="match status" value="1"/>
</dbReference>
<dbReference type="Pfam" id="PF00590">
    <property type="entry name" value="TP_methylase"/>
    <property type="match status" value="1"/>
</dbReference>
<keyword evidence="4" id="KW-1185">Reference proteome</keyword>
<sequence length="247" mass="25643">MQRELIPGEVVLVGGGPGDPDLLTVAGLRAVQQADVLVHDRLGPLEVLDQAPEGAERVNVGKIPRGAFTPQERINEILIDRARKGLKVVRLKGGDSFVFGRGGEEWQACVEAGVPVRVIPGVTSAVSVPALAGIPVTHRSLSQGFTVVSGHVPPDDPRSTIAWDALAKGHTTLVLLMAVKNLGAIATRLQDAGMPADTPAAIVQEGSTENQAAWVSTLASIGDVARANDVQPPAIAIIGDVAKLGLD</sequence>